<feature type="region of interest" description="Disordered" evidence="1">
    <location>
        <begin position="77"/>
        <end position="114"/>
    </location>
</feature>
<organism evidence="3 4">
    <name type="scientific">Ceratopteris richardii</name>
    <name type="common">Triangle waterfern</name>
    <dbReference type="NCBI Taxonomy" id="49495"/>
    <lineage>
        <taxon>Eukaryota</taxon>
        <taxon>Viridiplantae</taxon>
        <taxon>Streptophyta</taxon>
        <taxon>Embryophyta</taxon>
        <taxon>Tracheophyta</taxon>
        <taxon>Polypodiopsida</taxon>
        <taxon>Polypodiidae</taxon>
        <taxon>Polypodiales</taxon>
        <taxon>Pteridineae</taxon>
        <taxon>Pteridaceae</taxon>
        <taxon>Parkerioideae</taxon>
        <taxon>Ceratopteris</taxon>
    </lineage>
</organism>
<feature type="region of interest" description="Disordered" evidence="1">
    <location>
        <begin position="26"/>
        <end position="45"/>
    </location>
</feature>
<evidence type="ECO:0000313" key="4">
    <source>
        <dbReference type="Proteomes" id="UP000825935"/>
    </source>
</evidence>
<feature type="compositionally biased region" description="Low complexity" evidence="1">
    <location>
        <begin position="26"/>
        <end position="40"/>
    </location>
</feature>
<evidence type="ECO:0000256" key="2">
    <source>
        <dbReference type="SAM" id="Phobius"/>
    </source>
</evidence>
<reference evidence="3" key="1">
    <citation type="submission" date="2021-08" db="EMBL/GenBank/DDBJ databases">
        <title>WGS assembly of Ceratopteris richardii.</title>
        <authorList>
            <person name="Marchant D.B."/>
            <person name="Chen G."/>
            <person name="Jenkins J."/>
            <person name="Shu S."/>
            <person name="Leebens-Mack J."/>
            <person name="Grimwood J."/>
            <person name="Schmutz J."/>
            <person name="Soltis P."/>
            <person name="Soltis D."/>
            <person name="Chen Z.-H."/>
        </authorList>
    </citation>
    <scope>NUCLEOTIDE SEQUENCE</scope>
    <source>
        <strain evidence="3">Whitten #5841</strain>
        <tissue evidence="3">Leaf</tissue>
    </source>
</reference>
<evidence type="ECO:0000256" key="1">
    <source>
        <dbReference type="SAM" id="MobiDB-lite"/>
    </source>
</evidence>
<keyword evidence="2" id="KW-1133">Transmembrane helix</keyword>
<keyword evidence="2" id="KW-0812">Transmembrane</keyword>
<comment type="caution">
    <text evidence="3">The sequence shown here is derived from an EMBL/GenBank/DDBJ whole genome shotgun (WGS) entry which is preliminary data.</text>
</comment>
<feature type="transmembrane region" description="Helical" evidence="2">
    <location>
        <begin position="154"/>
        <end position="172"/>
    </location>
</feature>
<feature type="region of interest" description="Disordered" evidence="1">
    <location>
        <begin position="1"/>
        <end position="21"/>
    </location>
</feature>
<gene>
    <name evidence="3" type="ORF">KP509_22G053500</name>
</gene>
<dbReference type="EMBL" id="CM035427">
    <property type="protein sequence ID" value="KAH7307303.1"/>
    <property type="molecule type" value="Genomic_DNA"/>
</dbReference>
<keyword evidence="4" id="KW-1185">Reference proteome</keyword>
<proteinExistence type="predicted"/>
<dbReference type="EMBL" id="CM035427">
    <property type="protein sequence ID" value="KAH7307304.1"/>
    <property type="molecule type" value="Genomic_DNA"/>
</dbReference>
<sequence length="191" mass="21536">MQKYEESQSDQSSPIKALPKNVVIKSSSFTSSIKRPSSSSLLNRSTARNTFKDRTLSFNVHDEENFGPLSRFVAADPSSSVSKGQDALGQPKVTTDSNQETVSKSTMSTPKDNLATKSGVASANHPLATPRGRSSQCKTWLACKQWLRKQRRSLVWVFLAFSIALSAMIWYHQFKHAQEMAKKKTKRWWFF</sequence>
<dbReference type="Proteomes" id="UP000825935">
    <property type="component" value="Chromosome 22"/>
</dbReference>
<feature type="compositionally biased region" description="Polar residues" evidence="1">
    <location>
        <begin position="92"/>
        <end position="114"/>
    </location>
</feature>
<accession>A0A8T2S760</accession>
<dbReference type="AlphaFoldDB" id="A0A8T2S760"/>
<evidence type="ECO:0000313" key="3">
    <source>
        <dbReference type="EMBL" id="KAH7307303.1"/>
    </source>
</evidence>
<keyword evidence="2" id="KW-0472">Membrane</keyword>
<name>A0A8T2S760_CERRI</name>
<protein>
    <submittedName>
        <fullName evidence="3">Uncharacterized protein</fullName>
    </submittedName>
</protein>